<proteinExistence type="predicted"/>
<dbReference type="InterPro" id="IPR031893">
    <property type="entry name" value="Phage_tail_APC"/>
</dbReference>
<dbReference type="GeneID" id="55617252"/>
<evidence type="ECO:0000313" key="2">
    <source>
        <dbReference type="EMBL" id="QEG08796.1"/>
    </source>
</evidence>
<dbReference type="RefSeq" id="YP_009846880.1">
    <property type="nucleotide sequence ID" value="NC_048772.1"/>
</dbReference>
<feature type="domain" description="Phage tail assembly chaperone-like" evidence="1">
    <location>
        <begin position="68"/>
        <end position="132"/>
    </location>
</feature>
<name>A0A5B9N864_9CAUD</name>
<dbReference type="Proteomes" id="UP000325103">
    <property type="component" value="Segment"/>
</dbReference>
<evidence type="ECO:0000313" key="3">
    <source>
        <dbReference type="Proteomes" id="UP000325103"/>
    </source>
</evidence>
<evidence type="ECO:0000259" key="1">
    <source>
        <dbReference type="Pfam" id="PF16778"/>
    </source>
</evidence>
<reference evidence="2 3" key="1">
    <citation type="submission" date="2019-04" db="EMBL/GenBank/DDBJ databases">
        <title>Nine Novel Phages from a Plateau Lake in Southwest China Provide Insights into Aeromonas Phage Diversity.</title>
        <authorList>
            <person name="Xiao W."/>
            <person name="Bai M."/>
            <person name="Wang Y."/>
            <person name="Cui X."/>
        </authorList>
    </citation>
    <scope>NUCLEOTIDE SEQUENCE [LARGE SCALE GENOMIC DNA]</scope>
</reference>
<organism evidence="2 3">
    <name type="scientific">Aeromonas phage 4L372XY</name>
    <dbReference type="NCBI Taxonomy" id="2588520"/>
    <lineage>
        <taxon>Viruses</taxon>
        <taxon>Duplodnaviria</taxon>
        <taxon>Heunggongvirae</taxon>
        <taxon>Uroviricota</taxon>
        <taxon>Caudoviricetes</taxon>
        <taxon>Plateaulakevirus</taxon>
        <taxon>Plateaulakevirus pv4L372XY</taxon>
    </lineage>
</organism>
<dbReference type="EMBL" id="MK813941">
    <property type="protein sequence ID" value="QEG08796.1"/>
    <property type="molecule type" value="Genomic_DNA"/>
</dbReference>
<protein>
    <recommendedName>
        <fullName evidence="1">Phage tail assembly chaperone-like domain-containing protein</fullName>
    </recommendedName>
</protein>
<dbReference type="Pfam" id="PF16778">
    <property type="entry name" value="Phage_tail_APC"/>
    <property type="match status" value="1"/>
</dbReference>
<dbReference type="KEGG" id="vg:55617252"/>
<gene>
    <name evidence="2" type="primary">4L372XY_081</name>
</gene>
<keyword evidence="3" id="KW-1185">Reference proteome</keyword>
<sequence length="136" mass="16003">MFYIFNADGNLVGTSDYEPNLEDLQTRDEYFTESDQNLIFNRVVGGKYGGIYESVETPEELSKQQTSKIVTQRNNLLNKYDWIVTRHLEEKMTGKDQTLSEEQFVEFLNYRQELRDITKLENFPSISLPETPKFLE</sequence>
<accession>A0A5B9N864</accession>